<dbReference type="Proteomes" id="UP001565471">
    <property type="component" value="Unassembled WGS sequence"/>
</dbReference>
<evidence type="ECO:0000313" key="2">
    <source>
        <dbReference type="Proteomes" id="UP001565471"/>
    </source>
</evidence>
<protein>
    <submittedName>
        <fullName evidence="1">Uncharacterized protein</fullName>
    </submittedName>
</protein>
<comment type="caution">
    <text evidence="1">The sequence shown here is derived from an EMBL/GenBank/DDBJ whole genome shotgun (WGS) entry which is preliminary data.</text>
</comment>
<evidence type="ECO:0000313" key="1">
    <source>
        <dbReference type="EMBL" id="MEY9315636.1"/>
    </source>
</evidence>
<sequence length="56" mass="6315">MLRIARRNPTSPRRGEVIRNLGEPIQPKLIPVYTAGNMISARRPPIGALFRVRLPP</sequence>
<proteinExistence type="predicted"/>
<accession>A0ABV4EX59</accession>
<name>A0ABV4EX59_BRAEL</name>
<keyword evidence="2" id="KW-1185">Reference proteome</keyword>
<dbReference type="EMBL" id="JBGBZA010000002">
    <property type="protein sequence ID" value="MEY9315636.1"/>
    <property type="molecule type" value="Genomic_DNA"/>
</dbReference>
<organism evidence="1 2">
    <name type="scientific">Bradyrhizobium elkanii</name>
    <dbReference type="NCBI Taxonomy" id="29448"/>
    <lineage>
        <taxon>Bacteria</taxon>
        <taxon>Pseudomonadati</taxon>
        <taxon>Pseudomonadota</taxon>
        <taxon>Alphaproteobacteria</taxon>
        <taxon>Hyphomicrobiales</taxon>
        <taxon>Nitrobacteraceae</taxon>
        <taxon>Bradyrhizobium</taxon>
    </lineage>
</organism>
<gene>
    <name evidence="1" type="ORF">ABIF29_002435</name>
</gene>
<reference evidence="1 2" key="1">
    <citation type="submission" date="2024-07" db="EMBL/GenBank/DDBJ databases">
        <title>Genomic Encyclopedia of Type Strains, Phase V (KMG-V): Genome sequencing to study the core and pangenomes of soil and plant-associated prokaryotes.</title>
        <authorList>
            <person name="Whitman W."/>
        </authorList>
    </citation>
    <scope>NUCLEOTIDE SEQUENCE [LARGE SCALE GENOMIC DNA]</scope>
    <source>
        <strain evidence="1 2">USDA 415</strain>
    </source>
</reference>